<reference evidence="2 3" key="1">
    <citation type="journal article" date="2012" name="PLoS Pathog.">
        <title>Diverse lifestyles and strategies of plant pathogenesis encoded in the genomes of eighteen Dothideomycetes fungi.</title>
        <authorList>
            <person name="Ohm R.A."/>
            <person name="Feau N."/>
            <person name="Henrissat B."/>
            <person name="Schoch C.L."/>
            <person name="Horwitz B.A."/>
            <person name="Barry K.W."/>
            <person name="Condon B.J."/>
            <person name="Copeland A.C."/>
            <person name="Dhillon B."/>
            <person name="Glaser F."/>
            <person name="Hesse C.N."/>
            <person name="Kosti I."/>
            <person name="LaButti K."/>
            <person name="Lindquist E.A."/>
            <person name="Lucas S."/>
            <person name="Salamov A.A."/>
            <person name="Bradshaw R.E."/>
            <person name="Ciuffetti L."/>
            <person name="Hamelin R.C."/>
            <person name="Kema G.H.J."/>
            <person name="Lawrence C."/>
            <person name="Scott J.A."/>
            <person name="Spatafora J.W."/>
            <person name="Turgeon B.G."/>
            <person name="de Wit P.J.G.M."/>
            <person name="Zhong S."/>
            <person name="Goodwin S.B."/>
            <person name="Grigoriev I.V."/>
        </authorList>
    </citation>
    <scope>NUCLEOTIDE SEQUENCE [LARGE SCALE GENOMIC DNA]</scope>
    <source>
        <strain evidence="2 3">SO2202</strain>
    </source>
</reference>
<evidence type="ECO:0000313" key="2">
    <source>
        <dbReference type="EMBL" id="EMF15952.1"/>
    </source>
</evidence>
<dbReference type="AlphaFoldDB" id="M3B7Z7"/>
<name>M3B7Z7_SPHMS</name>
<dbReference type="GeneID" id="27897752"/>
<dbReference type="Gene3D" id="3.40.50.10190">
    <property type="entry name" value="BRCT domain"/>
    <property type="match status" value="1"/>
</dbReference>
<protein>
    <recommendedName>
        <fullName evidence="4">BRCT domain-containing protein</fullName>
    </recommendedName>
</protein>
<organism evidence="2 3">
    <name type="scientific">Sphaerulina musiva (strain SO2202)</name>
    <name type="common">Poplar stem canker fungus</name>
    <name type="synonym">Septoria musiva</name>
    <dbReference type="NCBI Taxonomy" id="692275"/>
    <lineage>
        <taxon>Eukaryota</taxon>
        <taxon>Fungi</taxon>
        <taxon>Dikarya</taxon>
        <taxon>Ascomycota</taxon>
        <taxon>Pezizomycotina</taxon>
        <taxon>Dothideomycetes</taxon>
        <taxon>Dothideomycetidae</taxon>
        <taxon>Mycosphaerellales</taxon>
        <taxon>Mycosphaerellaceae</taxon>
        <taxon>Sphaerulina</taxon>
    </lineage>
</organism>
<evidence type="ECO:0000256" key="1">
    <source>
        <dbReference type="SAM" id="MobiDB-lite"/>
    </source>
</evidence>
<accession>M3B7Z7</accession>
<evidence type="ECO:0000313" key="3">
    <source>
        <dbReference type="Proteomes" id="UP000016931"/>
    </source>
</evidence>
<feature type="compositionally biased region" description="Basic and acidic residues" evidence="1">
    <location>
        <begin position="1"/>
        <end position="10"/>
    </location>
</feature>
<dbReference type="InterPro" id="IPR036420">
    <property type="entry name" value="BRCT_dom_sf"/>
</dbReference>
<keyword evidence="3" id="KW-1185">Reference proteome</keyword>
<proteinExistence type="predicted"/>
<dbReference type="HOGENOM" id="CLU_1887057_0_0_1"/>
<dbReference type="EMBL" id="KB456261">
    <property type="protein sequence ID" value="EMF15952.1"/>
    <property type="molecule type" value="Genomic_DNA"/>
</dbReference>
<sequence>MGVSKKETINPRRGGSRGAQKSAARTSGAASDGPSASKKAKRSMKSGKNPWEGIPNCLAGKSFHFCGTGMKLTLSLLALTAVNHGGALELKLENADFVIIGKIGNNQQKTITENALVTLTEAEFKEWIETGDAPT</sequence>
<evidence type="ECO:0008006" key="4">
    <source>
        <dbReference type="Google" id="ProtNLM"/>
    </source>
</evidence>
<feature type="region of interest" description="Disordered" evidence="1">
    <location>
        <begin position="1"/>
        <end position="54"/>
    </location>
</feature>
<dbReference type="RefSeq" id="XP_016764073.1">
    <property type="nucleotide sequence ID" value="XM_016900615.1"/>
</dbReference>
<gene>
    <name evidence="2" type="ORF">SEPMUDRAFT_106135</name>
</gene>
<dbReference type="Proteomes" id="UP000016931">
    <property type="component" value="Unassembled WGS sequence"/>
</dbReference>